<accession>A9IRW7</accession>
<organism evidence="3 4">
    <name type="scientific">Bordetella petrii (strain ATCC BAA-461 / DSM 12804 / CCUG 43448 / CIP 107267 / Se-1111R)</name>
    <dbReference type="NCBI Taxonomy" id="340100"/>
    <lineage>
        <taxon>Bacteria</taxon>
        <taxon>Pseudomonadati</taxon>
        <taxon>Pseudomonadota</taxon>
        <taxon>Betaproteobacteria</taxon>
        <taxon>Burkholderiales</taxon>
        <taxon>Alcaligenaceae</taxon>
        <taxon>Bordetella</taxon>
    </lineage>
</organism>
<evidence type="ECO:0000259" key="2">
    <source>
        <dbReference type="Pfam" id="PF19263"/>
    </source>
</evidence>
<gene>
    <name evidence="3" type="ordered locus">Bpet2884</name>
</gene>
<reference evidence="3 4" key="1">
    <citation type="journal article" date="2008" name="BMC Genomics">
        <title>The missing link: Bordetella petrii is endowed with both the metabolic versatility of environmental bacteria and virulence traits of pathogenic Bordetellae.</title>
        <authorList>
            <person name="Gross R."/>
            <person name="Guzman C.A."/>
            <person name="Sebaihia M."/>
            <person name="Martins Dos Santos V.A."/>
            <person name="Pieper D.H."/>
            <person name="Koebnik R."/>
            <person name="Lechner M."/>
            <person name="Bartels D."/>
            <person name="Buhrmester J."/>
            <person name="Choudhuri J.V."/>
            <person name="Ebensen T."/>
            <person name="Gaigalat L."/>
            <person name="Herrmann S."/>
            <person name="Khachane A.N."/>
            <person name="Larisch C."/>
            <person name="Link S."/>
            <person name="Linke B."/>
            <person name="Meyer F."/>
            <person name="Mormann S."/>
            <person name="Nakunst D."/>
            <person name="Rueckert C."/>
            <person name="Schneiker-Bekel S."/>
            <person name="Schulze K."/>
            <person name="Vorhoelter F.J."/>
            <person name="Yevsa T."/>
            <person name="Engle J.T."/>
            <person name="Goldman W.E."/>
            <person name="Puehler A."/>
            <person name="Goebel U.B."/>
            <person name="Goesmann A."/>
            <person name="Bloecker H."/>
            <person name="Kaiser O."/>
            <person name="Martinez-Arias R."/>
        </authorList>
    </citation>
    <scope>NUCLEOTIDE SEQUENCE [LARGE SCALE GENOMIC DNA]</scope>
    <source>
        <strain evidence="4">ATCC BAA-461 / DSM 12804 / CCUG 43448 / CIP 107267 / Se-1111R</strain>
    </source>
</reference>
<feature type="domain" description="NrS-1 polymerase-like helicase" evidence="2">
    <location>
        <begin position="247"/>
        <end position="355"/>
    </location>
</feature>
<dbReference type="InterPro" id="IPR045455">
    <property type="entry name" value="NrS-1_pol-like_helicase"/>
</dbReference>
<feature type="region of interest" description="Disordered" evidence="1">
    <location>
        <begin position="40"/>
        <end position="82"/>
    </location>
</feature>
<dbReference type="eggNOG" id="COG4983">
    <property type="taxonomic scope" value="Bacteria"/>
</dbReference>
<dbReference type="STRING" id="94624.Bpet2884"/>
<feature type="compositionally biased region" description="Basic and acidic residues" evidence="1">
    <location>
        <begin position="63"/>
        <end position="82"/>
    </location>
</feature>
<protein>
    <recommendedName>
        <fullName evidence="2">NrS-1 polymerase-like helicase domain-containing protein</fullName>
    </recommendedName>
</protein>
<name>A9IRW7_BORPD</name>
<dbReference type="AlphaFoldDB" id="A9IRW7"/>
<evidence type="ECO:0000313" key="3">
    <source>
        <dbReference type="EMBL" id="CAP43226.1"/>
    </source>
</evidence>
<feature type="region of interest" description="Disordered" evidence="1">
    <location>
        <begin position="1"/>
        <end position="27"/>
    </location>
</feature>
<evidence type="ECO:0000256" key="1">
    <source>
        <dbReference type="SAM" id="MobiDB-lite"/>
    </source>
</evidence>
<dbReference type="Pfam" id="PF19263">
    <property type="entry name" value="DUF5906"/>
    <property type="match status" value="1"/>
</dbReference>
<proteinExistence type="predicted"/>
<keyword evidence="4" id="KW-1185">Reference proteome</keyword>
<dbReference type="EMBL" id="AM902716">
    <property type="protein sequence ID" value="CAP43226.1"/>
    <property type="molecule type" value="Genomic_DNA"/>
</dbReference>
<dbReference type="KEGG" id="bpt:Bpet2884"/>
<evidence type="ECO:0000313" key="4">
    <source>
        <dbReference type="Proteomes" id="UP000001225"/>
    </source>
</evidence>
<sequence length="537" mass="59846">MLSLHQARAKRAAGELPAPAAKPSRADVVTARHAAILAGRPDPYPEIADDDPLWQKTPTPVPEHGRDEARRRHQKDENARIQDDPQAILPPLMSVADMLNDCVWIAAGGQVGRLSAPKTVLPFKDFCDLTACNTTEVSEPESKAKPRQVPNAMLWKRDPNRKTVTTRTFHAGASAICRDPDGEMAMNSWRPIERSRPTADVQPFLDHVDYLIADTAECEVFLDWLAHIEQQPGVLPHYGWLHIAENTGTGRNWLASVLARVWRGYVAPNVDLPALLESQFNGMLAGRVLAMVDEVQEGGGENPFRHANRLNAIVNAEERILNPKFGRQHKEHNSCRWLVFSNYENALPLKGTDRRWRVVRHNAAPRPPEEYTRLYALLGNAEFINAVGVFLRDRDISKFNPGERPPMNDAKRAALSASRSMVQQTAEQLIKHWPSDVITNQDAASVLSEGLDDKLNVAMRRALLESGAIQYRDGVTVKVRGRAGKCWILRNADRWADRPSSVVGGEAARARELREYSATALDILADCTSDDEGLRPC</sequence>
<dbReference type="Proteomes" id="UP000001225">
    <property type="component" value="Chromosome"/>
</dbReference>